<evidence type="ECO:0000313" key="1">
    <source>
        <dbReference type="Proteomes" id="UP000887540"/>
    </source>
</evidence>
<protein>
    <submittedName>
        <fullName evidence="2">Uncharacterized protein</fullName>
    </submittedName>
</protein>
<dbReference type="Pfam" id="PF23733">
    <property type="entry name" value="GRXCR1-2_C"/>
    <property type="match status" value="1"/>
</dbReference>
<keyword evidence="1" id="KW-1185">Reference proteome</keyword>
<dbReference type="WBParaSite" id="ACRNAN_scaffold1309.g26333.t1">
    <property type="protein sequence ID" value="ACRNAN_scaffold1309.g26333.t1"/>
    <property type="gene ID" value="ACRNAN_scaffold1309.g26333"/>
</dbReference>
<reference evidence="2" key="1">
    <citation type="submission" date="2022-11" db="UniProtKB">
        <authorList>
            <consortium name="WormBaseParasite"/>
        </authorList>
    </citation>
    <scope>IDENTIFICATION</scope>
</reference>
<sequence length="69" mass="7733">MEWNEKGQLAEMLEEFKGRQKCTTCGDTGYTLCSSCRGGKKSPKTFHNTNLRCAFCDENGIVPCKMCLC</sequence>
<proteinExistence type="predicted"/>
<name>A0A914CRR5_9BILA</name>
<evidence type="ECO:0000313" key="2">
    <source>
        <dbReference type="WBParaSite" id="ACRNAN_scaffold1309.g26333.t1"/>
    </source>
</evidence>
<dbReference type="AlphaFoldDB" id="A0A914CRR5"/>
<accession>A0A914CRR5</accession>
<dbReference type="Proteomes" id="UP000887540">
    <property type="component" value="Unplaced"/>
</dbReference>
<organism evidence="1 2">
    <name type="scientific">Acrobeloides nanus</name>
    <dbReference type="NCBI Taxonomy" id="290746"/>
    <lineage>
        <taxon>Eukaryota</taxon>
        <taxon>Metazoa</taxon>
        <taxon>Ecdysozoa</taxon>
        <taxon>Nematoda</taxon>
        <taxon>Chromadorea</taxon>
        <taxon>Rhabditida</taxon>
        <taxon>Tylenchina</taxon>
        <taxon>Cephalobomorpha</taxon>
        <taxon>Cephaloboidea</taxon>
        <taxon>Cephalobidae</taxon>
        <taxon>Acrobeloides</taxon>
    </lineage>
</organism>